<dbReference type="GO" id="GO:0030553">
    <property type="term" value="F:cGMP binding"/>
    <property type="evidence" value="ECO:0007669"/>
    <property type="project" value="UniProtKB-KW"/>
</dbReference>
<keyword evidence="11" id="KW-1185">Reference proteome</keyword>
<dbReference type="KEGG" id="shd:SUTH_01011"/>
<dbReference type="HOGENOM" id="CLU_042510_0_0_4"/>
<evidence type="ECO:0000256" key="2">
    <source>
        <dbReference type="ARBA" id="ARBA00022679"/>
    </source>
</evidence>
<keyword evidence="4 10" id="KW-0418">Kinase</keyword>
<dbReference type="CDD" id="cd00038">
    <property type="entry name" value="CAP_ED"/>
    <property type="match status" value="1"/>
</dbReference>
<dbReference type="SUPFAM" id="SSF56112">
    <property type="entry name" value="Protein kinase-like (PK-like)"/>
    <property type="match status" value="1"/>
</dbReference>
<dbReference type="OrthoDB" id="9791419at2"/>
<accession>W0SD32</accession>
<dbReference type="InterPro" id="IPR045269">
    <property type="entry name" value="Atg1-like"/>
</dbReference>
<dbReference type="Gene3D" id="3.30.200.20">
    <property type="entry name" value="Phosphorylase Kinase, domain 1"/>
    <property type="match status" value="1"/>
</dbReference>
<dbReference type="PROSITE" id="PS00108">
    <property type="entry name" value="PROTEIN_KINASE_ST"/>
    <property type="match status" value="1"/>
</dbReference>
<dbReference type="Gene3D" id="1.10.510.10">
    <property type="entry name" value="Transferase(Phosphotransferase) domain 1"/>
    <property type="match status" value="1"/>
</dbReference>
<dbReference type="InterPro" id="IPR018488">
    <property type="entry name" value="cNMP-bd_CS"/>
</dbReference>
<protein>
    <submittedName>
        <fullName evidence="10">Serine/threonine protein kinase</fullName>
    </submittedName>
</protein>
<feature type="domain" description="Cyclic nucleotide-binding" evidence="9">
    <location>
        <begin position="293"/>
        <end position="391"/>
    </location>
</feature>
<dbReference type="SUPFAM" id="SSF51206">
    <property type="entry name" value="cAMP-binding domain-like"/>
    <property type="match status" value="1"/>
</dbReference>
<evidence type="ECO:0000256" key="6">
    <source>
        <dbReference type="ARBA" id="ARBA00022992"/>
    </source>
</evidence>
<dbReference type="GO" id="GO:0016020">
    <property type="term" value="C:membrane"/>
    <property type="evidence" value="ECO:0007669"/>
    <property type="project" value="TreeGrafter"/>
</dbReference>
<dbReference type="InterPro" id="IPR017441">
    <property type="entry name" value="Protein_kinase_ATP_BS"/>
</dbReference>
<evidence type="ECO:0000259" key="9">
    <source>
        <dbReference type="PROSITE" id="PS50042"/>
    </source>
</evidence>
<dbReference type="PROSITE" id="PS00107">
    <property type="entry name" value="PROTEIN_KINASE_ATP"/>
    <property type="match status" value="1"/>
</dbReference>
<dbReference type="PANTHER" id="PTHR24348:SF22">
    <property type="entry name" value="NON-SPECIFIC SERINE_THREONINE PROTEIN KINASE"/>
    <property type="match status" value="1"/>
</dbReference>
<dbReference type="SMART" id="SM00220">
    <property type="entry name" value="S_TKc"/>
    <property type="match status" value="1"/>
</dbReference>
<dbReference type="InterPro" id="IPR008271">
    <property type="entry name" value="Ser/Thr_kinase_AS"/>
</dbReference>
<dbReference type="PROSITE" id="PS50042">
    <property type="entry name" value="CNMP_BINDING_3"/>
    <property type="match status" value="1"/>
</dbReference>
<keyword evidence="1" id="KW-0140">cGMP</keyword>
<name>W0SD32_9PROT</name>
<dbReference type="InterPro" id="IPR018490">
    <property type="entry name" value="cNMP-bd_dom_sf"/>
</dbReference>
<dbReference type="Pfam" id="PF00069">
    <property type="entry name" value="Pkinase"/>
    <property type="match status" value="1"/>
</dbReference>
<keyword evidence="2" id="KW-0808">Transferase</keyword>
<gene>
    <name evidence="10" type="ORF">SUTH_01011</name>
</gene>
<feature type="domain" description="Protein kinase" evidence="8">
    <location>
        <begin position="8"/>
        <end position="269"/>
    </location>
</feature>
<dbReference type="GO" id="GO:0005829">
    <property type="term" value="C:cytosol"/>
    <property type="evidence" value="ECO:0007669"/>
    <property type="project" value="TreeGrafter"/>
</dbReference>
<dbReference type="PANTHER" id="PTHR24348">
    <property type="entry name" value="SERINE/THREONINE-PROTEIN KINASE UNC-51-RELATED"/>
    <property type="match status" value="1"/>
</dbReference>
<evidence type="ECO:0000256" key="3">
    <source>
        <dbReference type="ARBA" id="ARBA00022741"/>
    </source>
</evidence>
<dbReference type="InterPro" id="IPR011009">
    <property type="entry name" value="Kinase-like_dom_sf"/>
</dbReference>
<evidence type="ECO:0000259" key="8">
    <source>
        <dbReference type="PROSITE" id="PS50011"/>
    </source>
</evidence>
<keyword evidence="5 7" id="KW-0067">ATP-binding</keyword>
<evidence type="ECO:0000256" key="4">
    <source>
        <dbReference type="ARBA" id="ARBA00022777"/>
    </source>
</evidence>
<dbReference type="STRING" id="1223802.SUTH_01011"/>
<dbReference type="GO" id="GO:0004674">
    <property type="term" value="F:protein serine/threonine kinase activity"/>
    <property type="evidence" value="ECO:0007669"/>
    <property type="project" value="UniProtKB-KW"/>
</dbReference>
<dbReference type="GO" id="GO:0000407">
    <property type="term" value="C:phagophore assembly site"/>
    <property type="evidence" value="ECO:0007669"/>
    <property type="project" value="TreeGrafter"/>
</dbReference>
<dbReference type="EMBL" id="AP012547">
    <property type="protein sequence ID" value="BAO28817.1"/>
    <property type="molecule type" value="Genomic_DNA"/>
</dbReference>
<evidence type="ECO:0000313" key="10">
    <source>
        <dbReference type="EMBL" id="BAO28817.1"/>
    </source>
</evidence>
<dbReference type="Pfam" id="PF00027">
    <property type="entry name" value="cNMP_binding"/>
    <property type="match status" value="1"/>
</dbReference>
<dbReference type="Gene3D" id="2.60.120.10">
    <property type="entry name" value="Jelly Rolls"/>
    <property type="match status" value="1"/>
</dbReference>
<organism evidence="10 11">
    <name type="scientific">Sulfuritalea hydrogenivorans sk43H</name>
    <dbReference type="NCBI Taxonomy" id="1223802"/>
    <lineage>
        <taxon>Bacteria</taxon>
        <taxon>Pseudomonadati</taxon>
        <taxon>Pseudomonadota</taxon>
        <taxon>Betaproteobacteria</taxon>
        <taxon>Nitrosomonadales</taxon>
        <taxon>Sterolibacteriaceae</taxon>
        <taxon>Sulfuritalea</taxon>
    </lineage>
</organism>
<dbReference type="PROSITE" id="PS00888">
    <property type="entry name" value="CNMP_BINDING_1"/>
    <property type="match status" value="1"/>
</dbReference>
<feature type="binding site" evidence="7">
    <location>
        <position position="37"/>
    </location>
    <ligand>
        <name>ATP</name>
        <dbReference type="ChEBI" id="CHEBI:30616"/>
    </ligand>
</feature>
<evidence type="ECO:0000256" key="5">
    <source>
        <dbReference type="ARBA" id="ARBA00022840"/>
    </source>
</evidence>
<keyword evidence="6" id="KW-0142">cGMP-binding</keyword>
<keyword evidence="10" id="KW-0723">Serine/threonine-protein kinase</keyword>
<sequence length="423" mass="47212">MEQVAEKYEIIRELGRGATSIVYLAHDTFNDREVAIKVFKPEILSDTEHGNTYRKLIANEAALAGRLNHPHIVGIYDAALGRDDGYIVMEYVQGETLEKYGHVENLLPVDKVIEIAFKCALALDFASRNGIIHRDIKPANIMLCEDGAVKIADFGAAILAKNDETQLTGVGSPAYMSPEQVRNDTLSYQTDIYSLGVVMYKLLTGRLPFEADTNYALTHKILNEDPPGIRTHRPALSARLADIVTKALRRNTPERHANWREFTEDLSTIAELDLPKEADSETQRFNMLKALPFFQGFSEIELWEVLRISIWGRVPSGTFLVDEGTTGNFFFVIADGSVDVVKGNKKLSTLGKGHCFGEMCYIRQGALTRTATIVADTAVTLFKIKTDSLHKASENCQLRFNRSFMNILVDRLAQATSELATVY</sequence>
<dbReference type="Proteomes" id="UP000031637">
    <property type="component" value="Chromosome"/>
</dbReference>
<dbReference type="CDD" id="cd14014">
    <property type="entry name" value="STKc_PknB_like"/>
    <property type="match status" value="1"/>
</dbReference>
<dbReference type="GO" id="GO:0005776">
    <property type="term" value="C:autophagosome"/>
    <property type="evidence" value="ECO:0007669"/>
    <property type="project" value="TreeGrafter"/>
</dbReference>
<dbReference type="PROSITE" id="PS50011">
    <property type="entry name" value="PROTEIN_KINASE_DOM"/>
    <property type="match status" value="1"/>
</dbReference>
<dbReference type="InterPro" id="IPR000595">
    <property type="entry name" value="cNMP-bd_dom"/>
</dbReference>
<proteinExistence type="predicted"/>
<keyword evidence="3 7" id="KW-0547">Nucleotide-binding</keyword>
<evidence type="ECO:0000256" key="7">
    <source>
        <dbReference type="PROSITE-ProRule" id="PRU10141"/>
    </source>
</evidence>
<evidence type="ECO:0000256" key="1">
    <source>
        <dbReference type="ARBA" id="ARBA00022535"/>
    </source>
</evidence>
<dbReference type="SMART" id="SM00100">
    <property type="entry name" value="cNMP"/>
    <property type="match status" value="1"/>
</dbReference>
<reference evidence="10 11" key="1">
    <citation type="journal article" date="2014" name="Syst. Appl. Microbiol.">
        <title>Complete genomes of freshwater sulfur oxidizers Sulfuricella denitrificans skB26 and Sulfuritalea hydrogenivorans sk43H: genetic insights into the sulfur oxidation pathway of betaproteobacteria.</title>
        <authorList>
            <person name="Watanabe T."/>
            <person name="Kojima H."/>
            <person name="Fukui M."/>
        </authorList>
    </citation>
    <scope>NUCLEOTIDE SEQUENCE [LARGE SCALE GENOMIC DNA]</scope>
    <source>
        <strain evidence="10">DSM22779</strain>
    </source>
</reference>
<dbReference type="GO" id="GO:0005524">
    <property type="term" value="F:ATP binding"/>
    <property type="evidence" value="ECO:0007669"/>
    <property type="project" value="UniProtKB-UniRule"/>
</dbReference>
<dbReference type="AlphaFoldDB" id="W0SD32"/>
<dbReference type="InterPro" id="IPR000719">
    <property type="entry name" value="Prot_kinase_dom"/>
</dbReference>
<dbReference type="InterPro" id="IPR014710">
    <property type="entry name" value="RmlC-like_jellyroll"/>
</dbReference>
<evidence type="ECO:0000313" key="11">
    <source>
        <dbReference type="Proteomes" id="UP000031637"/>
    </source>
</evidence>
<dbReference type="RefSeq" id="WP_041097561.1">
    <property type="nucleotide sequence ID" value="NZ_AP012547.1"/>
</dbReference>